<accession>A0A8X6L0F0</accession>
<keyword evidence="3" id="KW-1185">Reference proteome</keyword>
<evidence type="ECO:0000313" key="2">
    <source>
        <dbReference type="EMBL" id="GFQ93170.1"/>
    </source>
</evidence>
<feature type="domain" description="Mos1 transposase HTH" evidence="1">
    <location>
        <begin position="9"/>
        <end position="53"/>
    </location>
</feature>
<gene>
    <name evidence="2" type="primary">NCL1_39999</name>
    <name evidence="2" type="ORF">TNCT_186341</name>
</gene>
<evidence type="ECO:0000259" key="1">
    <source>
        <dbReference type="Pfam" id="PF17906"/>
    </source>
</evidence>
<dbReference type="AlphaFoldDB" id="A0A8X6L0F0"/>
<dbReference type="InterPro" id="IPR041426">
    <property type="entry name" value="Mos1_HTH"/>
</dbReference>
<sequence>MEVTRVEQRAYIKIAVLCGRNGMEYHNEFVEALGNNSLPYRTVARWVGKFQEGRLSTSDEQRSGRLLSVRTGLARAVMEQLMDEDR</sequence>
<dbReference type="InterPro" id="IPR052709">
    <property type="entry name" value="Transposase-MT_Hybrid"/>
</dbReference>
<dbReference type="Proteomes" id="UP000887116">
    <property type="component" value="Unassembled WGS sequence"/>
</dbReference>
<dbReference type="PANTHER" id="PTHR46060">
    <property type="entry name" value="MARINER MOS1 TRANSPOSASE-LIKE PROTEIN"/>
    <property type="match status" value="1"/>
</dbReference>
<dbReference type="PANTHER" id="PTHR46060:SF1">
    <property type="entry name" value="MARINER MOS1 TRANSPOSASE-LIKE PROTEIN"/>
    <property type="match status" value="1"/>
</dbReference>
<dbReference type="EMBL" id="BMAO01024132">
    <property type="protein sequence ID" value="GFQ93170.1"/>
    <property type="molecule type" value="Genomic_DNA"/>
</dbReference>
<comment type="caution">
    <text evidence="2">The sequence shown here is derived from an EMBL/GenBank/DDBJ whole genome shotgun (WGS) entry which is preliminary data.</text>
</comment>
<protein>
    <submittedName>
        <fullName evidence="2">HTH_48 domain-containing protein</fullName>
    </submittedName>
</protein>
<dbReference type="OrthoDB" id="10017160at2759"/>
<reference evidence="2" key="1">
    <citation type="submission" date="2020-07" db="EMBL/GenBank/DDBJ databases">
        <title>Multicomponent nature underlies the extraordinary mechanical properties of spider dragline silk.</title>
        <authorList>
            <person name="Kono N."/>
            <person name="Nakamura H."/>
            <person name="Mori M."/>
            <person name="Yoshida Y."/>
            <person name="Ohtoshi R."/>
            <person name="Malay A.D."/>
            <person name="Moran D.A.P."/>
            <person name="Tomita M."/>
            <person name="Numata K."/>
            <person name="Arakawa K."/>
        </authorList>
    </citation>
    <scope>NUCLEOTIDE SEQUENCE</scope>
</reference>
<dbReference type="Pfam" id="PF17906">
    <property type="entry name" value="HTH_48"/>
    <property type="match status" value="1"/>
</dbReference>
<name>A0A8X6L0F0_TRICU</name>
<evidence type="ECO:0000313" key="3">
    <source>
        <dbReference type="Proteomes" id="UP000887116"/>
    </source>
</evidence>
<proteinExistence type="predicted"/>
<organism evidence="2 3">
    <name type="scientific">Trichonephila clavata</name>
    <name type="common">Joro spider</name>
    <name type="synonym">Nephila clavata</name>
    <dbReference type="NCBI Taxonomy" id="2740835"/>
    <lineage>
        <taxon>Eukaryota</taxon>
        <taxon>Metazoa</taxon>
        <taxon>Ecdysozoa</taxon>
        <taxon>Arthropoda</taxon>
        <taxon>Chelicerata</taxon>
        <taxon>Arachnida</taxon>
        <taxon>Araneae</taxon>
        <taxon>Araneomorphae</taxon>
        <taxon>Entelegynae</taxon>
        <taxon>Araneoidea</taxon>
        <taxon>Nephilidae</taxon>
        <taxon>Trichonephila</taxon>
    </lineage>
</organism>